<dbReference type="InterPro" id="IPR003817">
    <property type="entry name" value="PS_Dcarbxylase"/>
</dbReference>
<dbReference type="EC" id="4.1.1.65" evidence="5"/>
<accession>A0A7W8DLL1</accession>
<dbReference type="RefSeq" id="WP_184341711.1">
    <property type="nucleotide sequence ID" value="NZ_JACHIG010000008.1"/>
</dbReference>
<dbReference type="GO" id="GO:0004609">
    <property type="term" value="F:phosphatidylserine decarboxylase activity"/>
    <property type="evidence" value="ECO:0007669"/>
    <property type="project" value="UniProtKB-EC"/>
</dbReference>
<evidence type="ECO:0000256" key="4">
    <source>
        <dbReference type="ARBA" id="ARBA00023317"/>
    </source>
</evidence>
<dbReference type="AlphaFoldDB" id="A0A7W8DLL1"/>
<proteinExistence type="predicted"/>
<evidence type="ECO:0000256" key="2">
    <source>
        <dbReference type="ARBA" id="ARBA00023145"/>
    </source>
</evidence>
<dbReference type="Pfam" id="PF02666">
    <property type="entry name" value="PS_Dcarbxylase"/>
    <property type="match status" value="1"/>
</dbReference>
<organism evidence="5 6">
    <name type="scientific">Prosthecobacter vanneervenii</name>
    <dbReference type="NCBI Taxonomy" id="48466"/>
    <lineage>
        <taxon>Bacteria</taxon>
        <taxon>Pseudomonadati</taxon>
        <taxon>Verrucomicrobiota</taxon>
        <taxon>Verrucomicrobiia</taxon>
        <taxon>Verrucomicrobiales</taxon>
        <taxon>Verrucomicrobiaceae</taxon>
        <taxon>Prosthecobacter</taxon>
    </lineage>
</organism>
<evidence type="ECO:0000256" key="1">
    <source>
        <dbReference type="ARBA" id="ARBA00022793"/>
    </source>
</evidence>
<reference evidence="5 6" key="1">
    <citation type="submission" date="2020-08" db="EMBL/GenBank/DDBJ databases">
        <title>Genomic Encyclopedia of Type Strains, Phase IV (KMG-IV): sequencing the most valuable type-strain genomes for metagenomic binning, comparative biology and taxonomic classification.</title>
        <authorList>
            <person name="Goeker M."/>
        </authorList>
    </citation>
    <scope>NUCLEOTIDE SEQUENCE [LARGE SCALE GENOMIC DNA]</scope>
    <source>
        <strain evidence="5 6">DSM 12252</strain>
    </source>
</reference>
<name>A0A7W8DLL1_9BACT</name>
<protein>
    <submittedName>
        <fullName evidence="5">Phosphatidylserine decarboxylase</fullName>
        <ecNumber evidence="5">4.1.1.65</ecNumber>
    </submittedName>
</protein>
<keyword evidence="4" id="KW-0670">Pyruvate</keyword>
<dbReference type="PANTHER" id="PTHR10067:SF17">
    <property type="entry name" value="PHOSPHATIDYLSERINE DECARBOXYLASE PROENZYME 2"/>
    <property type="match status" value="1"/>
</dbReference>
<keyword evidence="3 5" id="KW-0456">Lyase</keyword>
<keyword evidence="2" id="KW-0865">Zymogen</keyword>
<dbReference type="GO" id="GO:0008654">
    <property type="term" value="P:phospholipid biosynthetic process"/>
    <property type="evidence" value="ECO:0007669"/>
    <property type="project" value="InterPro"/>
</dbReference>
<sequence>MSAAPITFFNRITRRLETEAVYGEGFLRFTYESPLGALPLHSLVKRAAFSSWYGSRMDSPASRAKIAPFLATYDVDTSEFAESPDSYHTFNEFFYRRLKPQARPIFPGENVITFPADGRHLVLPDVAACGDFFVKGTRFDLHALLRDESLAARFAHGSMLISRLCPVDYHRFHFPCAGTPGPSRLINGPLYSVSPIALRRRASIHWENKREITLLHTPVLGDVLLLEVGATCVGSIVQTYTPGTPVEKGAEKGYFRFGGSCFITLFEPGKIQFTDDLLEHSRAGREVYARMGDVAAHALG</sequence>
<dbReference type="PANTHER" id="PTHR10067">
    <property type="entry name" value="PHOSPHATIDYLSERINE DECARBOXYLASE"/>
    <property type="match status" value="1"/>
</dbReference>
<evidence type="ECO:0000313" key="6">
    <source>
        <dbReference type="Proteomes" id="UP000590740"/>
    </source>
</evidence>
<evidence type="ECO:0000256" key="3">
    <source>
        <dbReference type="ARBA" id="ARBA00023239"/>
    </source>
</evidence>
<keyword evidence="1" id="KW-0210">Decarboxylase</keyword>
<gene>
    <name evidence="5" type="ORF">HNQ65_003766</name>
</gene>
<dbReference type="EMBL" id="JACHIG010000008">
    <property type="protein sequence ID" value="MBB5034175.1"/>
    <property type="molecule type" value="Genomic_DNA"/>
</dbReference>
<keyword evidence="6" id="KW-1185">Reference proteome</keyword>
<dbReference type="Proteomes" id="UP000590740">
    <property type="component" value="Unassembled WGS sequence"/>
</dbReference>
<comment type="caution">
    <text evidence="5">The sequence shown here is derived from an EMBL/GenBank/DDBJ whole genome shotgun (WGS) entry which is preliminary data.</text>
</comment>
<evidence type="ECO:0000313" key="5">
    <source>
        <dbReference type="EMBL" id="MBB5034175.1"/>
    </source>
</evidence>